<dbReference type="InterPro" id="IPR001394">
    <property type="entry name" value="Peptidase_C19_UCH"/>
</dbReference>
<dbReference type="Pfam" id="PF02148">
    <property type="entry name" value="zf-UBP"/>
    <property type="match status" value="1"/>
</dbReference>
<name>A0A835IA17_9MAGN</name>
<dbReference type="InterPro" id="IPR013083">
    <property type="entry name" value="Znf_RING/FYVE/PHD"/>
</dbReference>
<gene>
    <name evidence="3" type="ORF">IFM89_016542</name>
</gene>
<feature type="domain" description="UBP-type" evidence="2">
    <location>
        <begin position="5"/>
        <end position="47"/>
    </location>
</feature>
<dbReference type="GO" id="GO:0016579">
    <property type="term" value="P:protein deubiquitination"/>
    <property type="evidence" value="ECO:0007669"/>
    <property type="project" value="InterPro"/>
</dbReference>
<dbReference type="AlphaFoldDB" id="A0A835IA17"/>
<protein>
    <submittedName>
        <fullName evidence="3">Uncharacterized protein</fullName>
    </submittedName>
</protein>
<organism evidence="3 4">
    <name type="scientific">Coptis chinensis</name>
    <dbReference type="NCBI Taxonomy" id="261450"/>
    <lineage>
        <taxon>Eukaryota</taxon>
        <taxon>Viridiplantae</taxon>
        <taxon>Streptophyta</taxon>
        <taxon>Embryophyta</taxon>
        <taxon>Tracheophyta</taxon>
        <taxon>Spermatophyta</taxon>
        <taxon>Magnoliopsida</taxon>
        <taxon>Ranunculales</taxon>
        <taxon>Ranunculaceae</taxon>
        <taxon>Coptidoideae</taxon>
        <taxon>Coptis</taxon>
    </lineage>
</organism>
<dbReference type="InterPro" id="IPR001607">
    <property type="entry name" value="Znf_UBP"/>
</dbReference>
<reference evidence="3 4" key="1">
    <citation type="submission" date="2020-10" db="EMBL/GenBank/DDBJ databases">
        <title>The Coptis chinensis genome and diversification of protoberbering-type alkaloids.</title>
        <authorList>
            <person name="Wang B."/>
            <person name="Shu S."/>
            <person name="Song C."/>
            <person name="Liu Y."/>
        </authorList>
    </citation>
    <scope>NUCLEOTIDE SEQUENCE [LARGE SCALE GENOMIC DNA]</scope>
    <source>
        <strain evidence="3">HL-2020</strain>
        <tissue evidence="3">Leaf</tissue>
    </source>
</reference>
<evidence type="ECO:0000313" key="3">
    <source>
        <dbReference type="EMBL" id="KAF9614250.1"/>
    </source>
</evidence>
<feature type="domain" description="Peptidase C19 ubiquitin carboxyl-terminal hydrolase" evidence="1">
    <location>
        <begin position="96"/>
        <end position="194"/>
    </location>
</feature>
<dbReference type="Pfam" id="PF00443">
    <property type="entry name" value="UCH"/>
    <property type="match status" value="1"/>
</dbReference>
<dbReference type="InterPro" id="IPR038765">
    <property type="entry name" value="Papain-like_cys_pep_sf"/>
</dbReference>
<dbReference type="Gene3D" id="3.90.70.10">
    <property type="entry name" value="Cysteine proteinases"/>
    <property type="match status" value="1"/>
</dbReference>
<dbReference type="SUPFAM" id="SSF54001">
    <property type="entry name" value="Cysteine proteinases"/>
    <property type="match status" value="1"/>
</dbReference>
<dbReference type="GO" id="GO:0008270">
    <property type="term" value="F:zinc ion binding"/>
    <property type="evidence" value="ECO:0007669"/>
    <property type="project" value="InterPro"/>
</dbReference>
<dbReference type="GO" id="GO:0004843">
    <property type="term" value="F:cysteine-type deubiquitinase activity"/>
    <property type="evidence" value="ECO:0007669"/>
    <property type="project" value="InterPro"/>
</dbReference>
<sequence>MFGVWYFQGKRRGTPAYKHSQYHHVFINLQTEKIYCLPEGYEIADPSLDDIRHVLNSRFNKEQVLQLDENKQWSRALDGSDYLPGMELFFLIPENYQNCKSPHVHRFGELTRRIWHAGNFNGQVSPHEFLQAVAVASQNKFVIRTQSDPVEFMSWLLKKLHADLISANKSTSIIHTCFQGELEVVTEIHNNSSTEKLENGYDPTKGSVQDYGIESSNGALETYRMPFLMLELDLLICHRHHFSGMQWEKI</sequence>
<dbReference type="EMBL" id="JADFTS010000003">
    <property type="protein sequence ID" value="KAF9614250.1"/>
    <property type="molecule type" value="Genomic_DNA"/>
</dbReference>
<evidence type="ECO:0000313" key="4">
    <source>
        <dbReference type="Proteomes" id="UP000631114"/>
    </source>
</evidence>
<dbReference type="OrthoDB" id="10263353at2759"/>
<dbReference type="Gene3D" id="3.30.40.10">
    <property type="entry name" value="Zinc/RING finger domain, C3HC4 (zinc finger)"/>
    <property type="match status" value="1"/>
</dbReference>
<comment type="caution">
    <text evidence="3">The sequence shown here is derived from an EMBL/GenBank/DDBJ whole genome shotgun (WGS) entry which is preliminary data.</text>
</comment>
<dbReference type="Proteomes" id="UP000631114">
    <property type="component" value="Unassembled WGS sequence"/>
</dbReference>
<evidence type="ECO:0000259" key="1">
    <source>
        <dbReference type="Pfam" id="PF00443"/>
    </source>
</evidence>
<accession>A0A835IA17</accession>
<evidence type="ECO:0000259" key="2">
    <source>
        <dbReference type="Pfam" id="PF02148"/>
    </source>
</evidence>
<keyword evidence="4" id="KW-1185">Reference proteome</keyword>
<proteinExistence type="predicted"/>